<evidence type="ECO:0000313" key="2">
    <source>
        <dbReference type="Proteomes" id="UP000377803"/>
    </source>
</evidence>
<dbReference type="Proteomes" id="UP000377803">
    <property type="component" value="Chromosome"/>
</dbReference>
<dbReference type="InterPro" id="IPR002591">
    <property type="entry name" value="Phosphodiest/P_Trfase"/>
</dbReference>
<dbReference type="KEGG" id="ncon:LC1Nh_1190"/>
<accession>A0A5Q0UHJ4</accession>
<dbReference type="EMBL" id="CP040089">
    <property type="protein sequence ID" value="QGA81056.1"/>
    <property type="molecule type" value="Genomic_DNA"/>
</dbReference>
<proteinExistence type="predicted"/>
<evidence type="ECO:0000313" key="1">
    <source>
        <dbReference type="EMBL" id="QGA81056.1"/>
    </source>
</evidence>
<organism evidence="1 2">
    <name type="scientific">Candidatus Nanohalobium constans</name>
    <dbReference type="NCBI Taxonomy" id="2565781"/>
    <lineage>
        <taxon>Archaea</taxon>
        <taxon>Candidatus Nanohalarchaeota</taxon>
        <taxon>Candidatus Nanohalobia</taxon>
        <taxon>Candidatus Nanohalobiales</taxon>
        <taxon>Candidatus Nanohalobiaceae</taxon>
        <taxon>Candidatus Nanohalobium</taxon>
    </lineage>
</organism>
<dbReference type="Pfam" id="PF01663">
    <property type="entry name" value="Phosphodiest"/>
    <property type="match status" value="1"/>
</dbReference>
<reference evidence="2" key="1">
    <citation type="submission" date="2019-05" db="EMBL/GenBank/DDBJ databases">
        <title>Candidatus Nanohalobium constans, a novel model system to study the DPANN nano-sized archaea: genomic and physiological characterization of a nanoarchaeon co-cultured with its chitinotrophic host.</title>
        <authorList>
            <person name="La Cono V."/>
            <person name="Arcadi E."/>
            <person name="Crisafi F."/>
            <person name="Denaro R."/>
            <person name="La Spada G."/>
            <person name="Messina E."/>
            <person name="Smedile F."/>
            <person name="Toshchakov S.V."/>
            <person name="Shevchenko M.A."/>
            <person name="Golyshin P.N."/>
            <person name="Golyshina O.V."/>
            <person name="Ferrer M."/>
            <person name="Rohde M."/>
            <person name="Mushegian A."/>
            <person name="Sorokin D.Y."/>
            <person name="Giuliano L."/>
            <person name="Yakimov M.M."/>
        </authorList>
    </citation>
    <scope>NUCLEOTIDE SEQUENCE [LARGE SCALE GENOMIC DNA]</scope>
    <source>
        <strain evidence="2">LC1Nh</strain>
    </source>
</reference>
<dbReference type="InterPro" id="IPR017850">
    <property type="entry name" value="Alkaline_phosphatase_core_sf"/>
</dbReference>
<dbReference type="AlphaFoldDB" id="A0A5Q0UHJ4"/>
<dbReference type="SUPFAM" id="SSF53649">
    <property type="entry name" value="Alkaline phosphatase-like"/>
    <property type="match status" value="1"/>
</dbReference>
<name>A0A5Q0UHJ4_9ARCH</name>
<gene>
    <name evidence="1" type="ORF">LC1Nh_1190</name>
</gene>
<sequence>MAMSENSVLVIAFDGLDKELIEEFDLEHVKQEEYGSIDNKTGMSSIKTSELFASFITGKTREEHGIKGLKKEEHWLPSLIPSKVAQKVRGGYTVKQILRDIAKQGDRQFDKRDLEGDSIFEEIENSKAMYVPGYNPSPFWTKHGTGRDLRDLSMEKRPWGYFWDAHEHTRRKNEIFRPVNKWHDFLMVHIFRPDMHQHCYGDPNLSTYDENKLEELYKDTDDLAEEILEYFSEDYDTIIFMSDHGLPTENGHNENAFYSSNRELFGEEVPKITDFYDKILEIQDARL</sequence>
<keyword evidence="2" id="KW-1185">Reference proteome</keyword>
<protein>
    <submittedName>
        <fullName evidence="1">Type I phosphodiesterase / nucleotide pyrophosphatase</fullName>
    </submittedName>
</protein>
<dbReference type="Gene3D" id="3.40.720.10">
    <property type="entry name" value="Alkaline Phosphatase, subunit A"/>
    <property type="match status" value="1"/>
</dbReference>